<reference evidence="3" key="1">
    <citation type="submission" date="2020-11" db="EMBL/GenBank/DDBJ databases">
        <title>Isolation and identification of active actinomycetes.</title>
        <authorList>
            <person name="Sun X."/>
        </authorList>
    </citation>
    <scope>NUCLEOTIDE SEQUENCE</scope>
    <source>
        <strain evidence="3">NEAU-A11</strain>
    </source>
</reference>
<organism evidence="3 4">
    <name type="scientific">Actinoplanes aureus</name>
    <dbReference type="NCBI Taxonomy" id="2792083"/>
    <lineage>
        <taxon>Bacteria</taxon>
        <taxon>Bacillati</taxon>
        <taxon>Actinomycetota</taxon>
        <taxon>Actinomycetes</taxon>
        <taxon>Micromonosporales</taxon>
        <taxon>Micromonosporaceae</taxon>
        <taxon>Actinoplanes</taxon>
    </lineage>
</organism>
<feature type="region of interest" description="Disordered" evidence="1">
    <location>
        <begin position="166"/>
        <end position="202"/>
    </location>
</feature>
<proteinExistence type="predicted"/>
<evidence type="ECO:0000313" key="3">
    <source>
        <dbReference type="EMBL" id="MBG0567683.1"/>
    </source>
</evidence>
<dbReference type="RefSeq" id="WP_196419456.1">
    <property type="nucleotide sequence ID" value="NZ_JADQTO010000029.1"/>
</dbReference>
<accession>A0A931CI26</accession>
<evidence type="ECO:0000313" key="4">
    <source>
        <dbReference type="Proteomes" id="UP000598146"/>
    </source>
</evidence>
<keyword evidence="2" id="KW-1133">Transmembrane helix</keyword>
<keyword evidence="2" id="KW-0812">Transmembrane</keyword>
<gene>
    <name evidence="3" type="ORF">I4J89_40190</name>
</gene>
<evidence type="ECO:0000256" key="2">
    <source>
        <dbReference type="SAM" id="Phobius"/>
    </source>
</evidence>
<sequence length="452" mass="46898">MDRTAVDTSSDPVVTGVAAEESSAGSALPRRRPRAEKPAEPAEPAVNWFGDSAGAAEAPSVSVSPVSPEASEAPRATPEFGPASPGGPGRTSFGFSDGPIGGVRPAVLPIRAPDVSVVSAEPAAPSPAPSPASDRAPWEPVPFEPAGPRATSVDGWATPAVWPESDRIAPAWSDDSADQRPAGRNEPAVWSDTPAAPPTPRRQSRLVTFGMGLLGAVAVAVIALTGVVYYTGPDTEISEMLQLGTGGTDERVVSGPLDGRTVATFELLAATDRVRLSIADLGTDLYRISTAEGAGIRPNPGVRDDLVTLDLARDEAGTGGEVEVVLSAKVRWALRFSGYAAERIVDLSDGRVTRIEMVGGTRRADMTFAEASGTIPMKITGGIEELVLRAPVDNPIRVRVGGGAGTVTAGSRTLRDLPPGATLTPKDWQKANRYDVDAVSAITLLTVEEKKP</sequence>
<feature type="region of interest" description="Disordered" evidence="1">
    <location>
        <begin position="1"/>
        <end position="154"/>
    </location>
</feature>
<evidence type="ECO:0000256" key="1">
    <source>
        <dbReference type="SAM" id="MobiDB-lite"/>
    </source>
</evidence>
<name>A0A931CI26_9ACTN</name>
<feature type="transmembrane region" description="Helical" evidence="2">
    <location>
        <begin position="206"/>
        <end position="230"/>
    </location>
</feature>
<dbReference type="EMBL" id="JADQTO010000029">
    <property type="protein sequence ID" value="MBG0567683.1"/>
    <property type="molecule type" value="Genomic_DNA"/>
</dbReference>
<dbReference type="Proteomes" id="UP000598146">
    <property type="component" value="Unassembled WGS sequence"/>
</dbReference>
<feature type="compositionally biased region" description="Low complexity" evidence="1">
    <location>
        <begin position="52"/>
        <end position="74"/>
    </location>
</feature>
<dbReference type="AlphaFoldDB" id="A0A931CI26"/>
<feature type="compositionally biased region" description="Low complexity" evidence="1">
    <location>
        <begin position="112"/>
        <end position="123"/>
    </location>
</feature>
<feature type="compositionally biased region" description="Low complexity" evidence="1">
    <location>
        <begin position="18"/>
        <end position="27"/>
    </location>
</feature>
<keyword evidence="2" id="KW-0472">Membrane</keyword>
<comment type="caution">
    <text evidence="3">The sequence shown here is derived from an EMBL/GenBank/DDBJ whole genome shotgun (WGS) entry which is preliminary data.</text>
</comment>
<protein>
    <submittedName>
        <fullName evidence="3">Uncharacterized protein</fullName>
    </submittedName>
</protein>
<feature type="compositionally biased region" description="Polar residues" evidence="1">
    <location>
        <begin position="1"/>
        <end position="12"/>
    </location>
</feature>
<keyword evidence="4" id="KW-1185">Reference proteome</keyword>